<keyword evidence="7 14" id="KW-0812">Transmembrane</keyword>
<keyword evidence="8 14" id="KW-0460">Magnesium</keyword>
<evidence type="ECO:0000256" key="8">
    <source>
        <dbReference type="ARBA" id="ARBA00022842"/>
    </source>
</evidence>
<evidence type="ECO:0000256" key="6">
    <source>
        <dbReference type="ARBA" id="ARBA00022519"/>
    </source>
</evidence>
<dbReference type="InterPro" id="IPR050829">
    <property type="entry name" value="CorA_MIT"/>
</dbReference>
<evidence type="ECO:0000256" key="13">
    <source>
        <dbReference type="ARBA" id="ARBA00034269"/>
    </source>
</evidence>
<comment type="catalytic activity">
    <reaction evidence="13">
        <text>Mg(2+)(in) = Mg(2+)(out)</text>
        <dbReference type="Rhea" id="RHEA:29827"/>
        <dbReference type="ChEBI" id="CHEBI:18420"/>
    </reaction>
</comment>
<evidence type="ECO:0000256" key="11">
    <source>
        <dbReference type="ARBA" id="ARBA00023136"/>
    </source>
</evidence>
<keyword evidence="6" id="KW-0997">Cell inner membrane</keyword>
<dbReference type="GO" id="GO:0005886">
    <property type="term" value="C:plasma membrane"/>
    <property type="evidence" value="ECO:0007669"/>
    <property type="project" value="UniProtKB-SubCell"/>
</dbReference>
<dbReference type="Gene3D" id="1.20.58.340">
    <property type="entry name" value="Magnesium transport protein CorA, transmembrane region"/>
    <property type="match status" value="1"/>
</dbReference>
<dbReference type="GO" id="GO:0015087">
    <property type="term" value="F:cobalt ion transmembrane transporter activity"/>
    <property type="evidence" value="ECO:0007669"/>
    <property type="project" value="UniProtKB-UniRule"/>
</dbReference>
<dbReference type="AlphaFoldDB" id="A0A4U8T9K9"/>
<keyword evidence="9 14" id="KW-1133">Transmembrane helix</keyword>
<accession>A0A4U8T9K9</accession>
<dbReference type="PANTHER" id="PTHR47685">
    <property type="entry name" value="MAGNESIUM TRANSPORT PROTEIN CORA"/>
    <property type="match status" value="1"/>
</dbReference>
<dbReference type="NCBIfam" id="TIGR00383">
    <property type="entry name" value="corA"/>
    <property type="match status" value="1"/>
</dbReference>
<keyword evidence="11 14" id="KW-0472">Membrane</keyword>
<dbReference type="InterPro" id="IPR004488">
    <property type="entry name" value="Mg/Co-transport_prot_CorA"/>
</dbReference>
<dbReference type="GO" id="GO:0015095">
    <property type="term" value="F:magnesium ion transmembrane transporter activity"/>
    <property type="evidence" value="ECO:0007669"/>
    <property type="project" value="UniProtKB-UniRule"/>
</dbReference>
<dbReference type="GO" id="GO:0015099">
    <property type="term" value="F:nickel cation transmembrane transporter activity"/>
    <property type="evidence" value="ECO:0007669"/>
    <property type="project" value="TreeGrafter"/>
</dbReference>
<sequence>MINIFVRRGGLIMRESLQFQLSDENAQILEQQDKILWIDLLHPSNEEVHYISHTYNLEIPTKEEREEIEQSARYWEDSGSITINTYFLVRSLESELRNETITFLLCKNILFTIRYSDFKIFDEIQQIVLATPKVFEDGFDLIGKIFEIRVEKDADLLESAAKNTRDLRKRVFNSTILNYDEMLEELSSLQELNMGVRDSLFDKRRAITAVLKSDKADLDVKKNITIVLKDLNSLVEFTTVNMQALDNIQTILTNQINIEQNKTIKLFTVVTVAMMPPTLIGTIYGMNFDSMPELHLDYAYPIVLVIMILSTFIPIIYFKKKGWI</sequence>
<evidence type="ECO:0000313" key="16">
    <source>
        <dbReference type="Proteomes" id="UP000029733"/>
    </source>
</evidence>
<keyword evidence="10 14" id="KW-0406">Ion transport</keyword>
<evidence type="ECO:0000256" key="12">
    <source>
        <dbReference type="ARBA" id="ARBA00025941"/>
    </source>
</evidence>
<evidence type="ECO:0000256" key="14">
    <source>
        <dbReference type="RuleBase" id="RU362010"/>
    </source>
</evidence>
<dbReference type="Pfam" id="PF01544">
    <property type="entry name" value="CorA"/>
    <property type="match status" value="1"/>
</dbReference>
<dbReference type="SUPFAM" id="SSF143865">
    <property type="entry name" value="CorA soluble domain-like"/>
    <property type="match status" value="1"/>
</dbReference>
<evidence type="ECO:0000256" key="9">
    <source>
        <dbReference type="ARBA" id="ARBA00022989"/>
    </source>
</evidence>
<dbReference type="FunFam" id="1.20.58.340:FF:000001">
    <property type="entry name" value="Magnesium transport protein CorA"/>
    <property type="match status" value="1"/>
</dbReference>
<evidence type="ECO:0000256" key="3">
    <source>
        <dbReference type="ARBA" id="ARBA00019439"/>
    </source>
</evidence>
<feature type="transmembrane region" description="Helical" evidence="14">
    <location>
        <begin position="298"/>
        <end position="318"/>
    </location>
</feature>
<keyword evidence="5 14" id="KW-1003">Cell membrane</keyword>
<comment type="subunit">
    <text evidence="12">Homopentamer. In the absence of Mg(2+), interactions between subunits are weakened, and dimers, trimers and tetramers can be observed in vitro.</text>
</comment>
<comment type="similarity">
    <text evidence="2 14">Belongs to the CorA metal ion transporter (MIT) (TC 1.A.35) family.</text>
</comment>
<comment type="subcellular location">
    <subcellularLocation>
        <location evidence="1">Cell inner membrane</location>
        <topology evidence="1">Multi-pass membrane protein</topology>
    </subcellularLocation>
    <subcellularLocation>
        <location evidence="14">Membrane</location>
        <topology evidence="14">Multi-pass membrane protein</topology>
    </subcellularLocation>
</comment>
<dbReference type="STRING" id="1677920.LS71_03440"/>
<comment type="caution">
    <text evidence="15">The sequence shown here is derived from an EMBL/GenBank/DDBJ whole genome shotgun (WGS) entry which is preliminary data.</text>
</comment>
<dbReference type="Gene3D" id="3.30.460.20">
    <property type="entry name" value="CorA soluble domain-like"/>
    <property type="match status" value="1"/>
</dbReference>
<comment type="function">
    <text evidence="14">Mediates influx of magnesium ions.</text>
</comment>
<evidence type="ECO:0000256" key="4">
    <source>
        <dbReference type="ARBA" id="ARBA00022448"/>
    </source>
</evidence>
<evidence type="ECO:0000256" key="2">
    <source>
        <dbReference type="ARBA" id="ARBA00009765"/>
    </source>
</evidence>
<evidence type="ECO:0000256" key="1">
    <source>
        <dbReference type="ARBA" id="ARBA00004429"/>
    </source>
</evidence>
<dbReference type="InterPro" id="IPR002523">
    <property type="entry name" value="MgTranspt_CorA/ZnTranspt_ZntB"/>
</dbReference>
<gene>
    <name evidence="14 15" type="primary">corA</name>
    <name evidence="15" type="ORF">LS71_005435</name>
</gene>
<evidence type="ECO:0000256" key="10">
    <source>
        <dbReference type="ARBA" id="ARBA00023065"/>
    </source>
</evidence>
<name>A0A4U8T9K9_9HELI</name>
<evidence type="ECO:0000313" key="15">
    <source>
        <dbReference type="EMBL" id="TLD96510.1"/>
    </source>
</evidence>
<evidence type="ECO:0000256" key="7">
    <source>
        <dbReference type="ARBA" id="ARBA00022692"/>
    </source>
</evidence>
<dbReference type="SUPFAM" id="SSF144083">
    <property type="entry name" value="Magnesium transport protein CorA, transmembrane region"/>
    <property type="match status" value="1"/>
</dbReference>
<evidence type="ECO:0000256" key="5">
    <source>
        <dbReference type="ARBA" id="ARBA00022475"/>
    </source>
</evidence>
<reference evidence="15 16" key="1">
    <citation type="journal article" date="2014" name="Genome Announc.">
        <title>Draft genome sequences of eight enterohepatic helicobacter species isolated from both laboratory and wild rodents.</title>
        <authorList>
            <person name="Sheh A."/>
            <person name="Shen Z."/>
            <person name="Fox J.G."/>
        </authorList>
    </citation>
    <scope>NUCLEOTIDE SEQUENCE [LARGE SCALE GENOMIC DNA]</scope>
    <source>
        <strain evidence="15 16">MIT 09-6949</strain>
    </source>
</reference>
<keyword evidence="4 14" id="KW-0813">Transport</keyword>
<dbReference type="EMBL" id="JRPR02000003">
    <property type="protein sequence ID" value="TLD96510.1"/>
    <property type="molecule type" value="Genomic_DNA"/>
</dbReference>
<proteinExistence type="inferred from homology"/>
<dbReference type="InterPro" id="IPR045863">
    <property type="entry name" value="CorA_TM1_TM2"/>
</dbReference>
<keyword evidence="16" id="KW-1185">Reference proteome</keyword>
<dbReference type="PANTHER" id="PTHR47685:SF1">
    <property type="entry name" value="MAGNESIUM TRANSPORT PROTEIN CORA"/>
    <property type="match status" value="1"/>
</dbReference>
<dbReference type="Proteomes" id="UP000029733">
    <property type="component" value="Unassembled WGS sequence"/>
</dbReference>
<dbReference type="RefSeq" id="WP_034353667.1">
    <property type="nucleotide sequence ID" value="NZ_JRPR02000003.1"/>
</dbReference>
<feature type="transmembrane region" description="Helical" evidence="14">
    <location>
        <begin position="266"/>
        <end position="286"/>
    </location>
</feature>
<dbReference type="OrthoDB" id="9803416at2"/>
<organism evidence="15 16">
    <name type="scientific">Helicobacter jaachi</name>
    <dbReference type="NCBI Taxonomy" id="1677920"/>
    <lineage>
        <taxon>Bacteria</taxon>
        <taxon>Pseudomonadati</taxon>
        <taxon>Campylobacterota</taxon>
        <taxon>Epsilonproteobacteria</taxon>
        <taxon>Campylobacterales</taxon>
        <taxon>Helicobacteraceae</taxon>
        <taxon>Helicobacter</taxon>
    </lineage>
</organism>
<dbReference type="InterPro" id="IPR045861">
    <property type="entry name" value="CorA_cytoplasmic_dom"/>
</dbReference>
<protein>
    <recommendedName>
        <fullName evidence="3 14">Magnesium transport protein CorA</fullName>
    </recommendedName>
</protein>